<dbReference type="EMBL" id="SGXM01000001">
    <property type="protein sequence ID" value="RZT42277.1"/>
    <property type="molecule type" value="Genomic_DNA"/>
</dbReference>
<proteinExistence type="predicted"/>
<dbReference type="AlphaFoldDB" id="A0A4Q7S8L6"/>
<dbReference type="InterPro" id="IPR002656">
    <property type="entry name" value="Acyl_transf_3_dom"/>
</dbReference>
<feature type="transmembrane region" description="Helical" evidence="1">
    <location>
        <begin position="304"/>
        <end position="322"/>
    </location>
</feature>
<dbReference type="GO" id="GO:0016020">
    <property type="term" value="C:membrane"/>
    <property type="evidence" value="ECO:0007669"/>
    <property type="project" value="TreeGrafter"/>
</dbReference>
<dbReference type="Pfam" id="PF01757">
    <property type="entry name" value="Acyl_transf_3"/>
    <property type="match status" value="1"/>
</dbReference>
<gene>
    <name evidence="3" type="ORF">EV147_1303</name>
</gene>
<feature type="domain" description="Acyltransferase 3" evidence="2">
    <location>
        <begin position="3"/>
        <end position="322"/>
    </location>
</feature>
<dbReference type="PANTHER" id="PTHR23028">
    <property type="entry name" value="ACETYLTRANSFERASE"/>
    <property type="match status" value="1"/>
</dbReference>
<dbReference type="GO" id="GO:0016747">
    <property type="term" value="F:acyltransferase activity, transferring groups other than amino-acyl groups"/>
    <property type="evidence" value="ECO:0007669"/>
    <property type="project" value="InterPro"/>
</dbReference>
<dbReference type="InterPro" id="IPR050879">
    <property type="entry name" value="Acyltransferase_3"/>
</dbReference>
<evidence type="ECO:0000313" key="3">
    <source>
        <dbReference type="EMBL" id="RZT42277.1"/>
    </source>
</evidence>
<feature type="transmembrane region" description="Helical" evidence="1">
    <location>
        <begin position="172"/>
        <end position="189"/>
    </location>
</feature>
<sequence length="358" mass="39687">MGLFRLFLAVAVLFSHTGNLGGIKLIDAGAAVYCFFILSGFYIAMGLNERYVGPGANRAFYAGRFLRLWPTYAASILILVPTGIVASVFEQALKLPTVMGALTLFSNTFIIGLDLLAHVSNVDGRMVFSEFGVDKQHNGASLILNVPAWTLAFECLFYAAAPYVVRNFKRSLAFMLVGLVYWLSLRFFAPADISLRYRVDMYYPYAMLFFGLGILSYWMHRVGDIRNPRHWTLFLVIAGSLWVASPQPYTLLYVATAALAGILFEATKNSRLDKFFGDLSFPVYIFQIPVGTLVRWSGMVEPTPLLYVAATFVAATAAIYLIELPIEIMRKRLTQRMIGCSEKPTTASLPKGGPTLPA</sequence>
<dbReference type="PANTHER" id="PTHR23028:SF53">
    <property type="entry name" value="ACYL_TRANSF_3 DOMAIN-CONTAINING PROTEIN"/>
    <property type="match status" value="1"/>
</dbReference>
<evidence type="ECO:0000259" key="2">
    <source>
        <dbReference type="Pfam" id="PF01757"/>
    </source>
</evidence>
<accession>A0A4Q7S8L6</accession>
<feature type="transmembrane region" description="Helical" evidence="1">
    <location>
        <begin position="68"/>
        <end position="89"/>
    </location>
</feature>
<organism evidence="3 4">
    <name type="scientific">Cupriavidus agavae</name>
    <dbReference type="NCBI Taxonomy" id="1001822"/>
    <lineage>
        <taxon>Bacteria</taxon>
        <taxon>Pseudomonadati</taxon>
        <taxon>Pseudomonadota</taxon>
        <taxon>Betaproteobacteria</taxon>
        <taxon>Burkholderiales</taxon>
        <taxon>Burkholderiaceae</taxon>
        <taxon>Cupriavidus</taxon>
    </lineage>
</organism>
<keyword evidence="4" id="KW-1185">Reference proteome</keyword>
<protein>
    <submittedName>
        <fullName evidence="3">Peptidoglycan/LPS O-acetylase OafA/YrhL</fullName>
    </submittedName>
</protein>
<evidence type="ECO:0000313" key="4">
    <source>
        <dbReference type="Proteomes" id="UP000291078"/>
    </source>
</evidence>
<dbReference type="Proteomes" id="UP000291078">
    <property type="component" value="Unassembled WGS sequence"/>
</dbReference>
<feature type="transmembrane region" description="Helical" evidence="1">
    <location>
        <begin position="30"/>
        <end position="47"/>
    </location>
</feature>
<reference evidence="3 4" key="1">
    <citation type="journal article" date="2015" name="Stand. Genomic Sci.">
        <title>Genomic Encyclopedia of Bacterial and Archaeal Type Strains, Phase III: the genomes of soil and plant-associated and newly described type strains.</title>
        <authorList>
            <person name="Whitman W.B."/>
            <person name="Woyke T."/>
            <person name="Klenk H.P."/>
            <person name="Zhou Y."/>
            <person name="Lilburn T.G."/>
            <person name="Beck B.J."/>
            <person name="De Vos P."/>
            <person name="Vandamme P."/>
            <person name="Eisen J.A."/>
            <person name="Garrity G."/>
            <person name="Hugenholtz P."/>
            <person name="Kyrpides N.C."/>
        </authorList>
    </citation>
    <scope>NUCLEOTIDE SEQUENCE [LARGE SCALE GENOMIC DNA]</scope>
    <source>
        <strain evidence="3 4">ASC-9842</strain>
    </source>
</reference>
<feature type="transmembrane region" description="Helical" evidence="1">
    <location>
        <begin position="279"/>
        <end position="298"/>
    </location>
</feature>
<comment type="caution">
    <text evidence="3">The sequence shown here is derived from an EMBL/GenBank/DDBJ whole genome shotgun (WGS) entry which is preliminary data.</text>
</comment>
<keyword evidence="1" id="KW-0472">Membrane</keyword>
<evidence type="ECO:0000256" key="1">
    <source>
        <dbReference type="SAM" id="Phobius"/>
    </source>
</evidence>
<feature type="transmembrane region" description="Helical" evidence="1">
    <location>
        <begin position="201"/>
        <end position="218"/>
    </location>
</feature>
<dbReference type="GO" id="GO:0000271">
    <property type="term" value="P:polysaccharide biosynthetic process"/>
    <property type="evidence" value="ECO:0007669"/>
    <property type="project" value="TreeGrafter"/>
</dbReference>
<keyword evidence="1" id="KW-1133">Transmembrane helix</keyword>
<name>A0A4Q7S8L6_9BURK</name>
<feature type="transmembrane region" description="Helical" evidence="1">
    <location>
        <begin position="230"/>
        <end position="245"/>
    </location>
</feature>
<dbReference type="RefSeq" id="WP_221344634.1">
    <property type="nucleotide sequence ID" value="NZ_SGXM01000001.1"/>
</dbReference>
<feature type="transmembrane region" description="Helical" evidence="1">
    <location>
        <begin position="95"/>
        <end position="116"/>
    </location>
</feature>
<keyword evidence="1" id="KW-0812">Transmembrane</keyword>